<evidence type="ECO:0000313" key="1">
    <source>
        <dbReference type="EMBL" id="CAD9279412.1"/>
    </source>
</evidence>
<sequence length="103" mass="11783">MAKWEFRLPRILPASSAEVRLPRILPTSSTDTRNVDGIVPVDLFSPKLMRRGKLLQIGKCVSQPTTLRAQIGRRVFVVYQPCRKLAFQSIGLYSMKKYRHLLA</sequence>
<organism evidence="1">
    <name type="scientific">Grammatophora oceanica</name>
    <dbReference type="NCBI Taxonomy" id="210454"/>
    <lineage>
        <taxon>Eukaryota</taxon>
        <taxon>Sar</taxon>
        <taxon>Stramenopiles</taxon>
        <taxon>Ochrophyta</taxon>
        <taxon>Bacillariophyta</taxon>
        <taxon>Fragilariophyceae</taxon>
        <taxon>Fragilariophycidae</taxon>
        <taxon>Rhabdonematales</taxon>
        <taxon>Grammatophoraceae</taxon>
        <taxon>Grammatophora</taxon>
    </lineage>
</organism>
<dbReference type="AlphaFoldDB" id="A0A7S1Y646"/>
<reference evidence="1" key="1">
    <citation type="submission" date="2021-01" db="EMBL/GenBank/DDBJ databases">
        <authorList>
            <person name="Corre E."/>
            <person name="Pelletier E."/>
            <person name="Niang G."/>
            <person name="Scheremetjew M."/>
            <person name="Finn R."/>
            <person name="Kale V."/>
            <person name="Holt S."/>
            <person name="Cochrane G."/>
            <person name="Meng A."/>
            <person name="Brown T."/>
            <person name="Cohen L."/>
        </authorList>
    </citation>
    <scope>NUCLEOTIDE SEQUENCE</scope>
    <source>
        <strain evidence="1">CCMP 410</strain>
    </source>
</reference>
<gene>
    <name evidence="1" type="ORF">GOCE00092_LOCUS8321</name>
</gene>
<proteinExistence type="predicted"/>
<name>A0A7S1Y646_9STRA</name>
<accession>A0A7S1Y646</accession>
<dbReference type="EMBL" id="HBGK01016527">
    <property type="protein sequence ID" value="CAD9279412.1"/>
    <property type="molecule type" value="Transcribed_RNA"/>
</dbReference>
<protein>
    <submittedName>
        <fullName evidence="1">Uncharacterized protein</fullName>
    </submittedName>
</protein>